<dbReference type="GO" id="GO:0034204">
    <property type="term" value="P:lipid translocation"/>
    <property type="evidence" value="ECO:0007669"/>
    <property type="project" value="TreeGrafter"/>
</dbReference>
<evidence type="ECO:0000256" key="11">
    <source>
        <dbReference type="PIRNR" id="PIRNR002869"/>
    </source>
</evidence>
<protein>
    <recommendedName>
        <fullName evidence="10">Probable lipid II flippase MurJ</fullName>
    </recommendedName>
</protein>
<dbReference type="Pfam" id="PF03023">
    <property type="entry name" value="MurJ"/>
    <property type="match status" value="1"/>
</dbReference>
<keyword evidence="3 10" id="KW-0812">Transmembrane</keyword>
<feature type="transmembrane region" description="Helical" evidence="10">
    <location>
        <begin position="163"/>
        <end position="181"/>
    </location>
</feature>
<reference evidence="12 13" key="1">
    <citation type="submission" date="2017-10" db="EMBL/GenBank/DDBJ databases">
        <authorList>
            <person name="Banno H."/>
            <person name="Chua N.-H."/>
        </authorList>
    </citation>
    <scope>NUCLEOTIDE SEQUENCE [LARGE SCALE GENOMIC DNA]</scope>
    <source>
        <strain evidence="12 13">YW11</strain>
    </source>
</reference>
<feature type="transmembrane region" description="Helical" evidence="10">
    <location>
        <begin position="24"/>
        <end position="43"/>
    </location>
</feature>
<dbReference type="InterPro" id="IPR004268">
    <property type="entry name" value="MurJ"/>
</dbReference>
<organism evidence="12 13">
    <name type="scientific">Teichococcus rhizosphaerae</name>
    <dbReference type="NCBI Taxonomy" id="1335062"/>
    <lineage>
        <taxon>Bacteria</taxon>
        <taxon>Pseudomonadati</taxon>
        <taxon>Pseudomonadota</taxon>
        <taxon>Alphaproteobacteria</taxon>
        <taxon>Acetobacterales</taxon>
        <taxon>Roseomonadaceae</taxon>
        <taxon>Roseomonas</taxon>
    </lineage>
</organism>
<gene>
    <name evidence="12" type="primary">mviN</name>
    <name evidence="10" type="synonym">murJ</name>
    <name evidence="12" type="ORF">CR162_19295</name>
</gene>
<dbReference type="HAMAP" id="MF_02078">
    <property type="entry name" value="MurJ_MviN"/>
    <property type="match status" value="1"/>
</dbReference>
<feature type="transmembrane region" description="Helical" evidence="10">
    <location>
        <begin position="387"/>
        <end position="409"/>
    </location>
</feature>
<feature type="transmembrane region" description="Helical" evidence="10">
    <location>
        <begin position="270"/>
        <end position="291"/>
    </location>
</feature>
<evidence type="ECO:0000256" key="7">
    <source>
        <dbReference type="ARBA" id="ARBA00023136"/>
    </source>
</evidence>
<feature type="transmembrane region" description="Helical" evidence="10">
    <location>
        <begin position="312"/>
        <end position="336"/>
    </location>
</feature>
<dbReference type="AlphaFoldDB" id="A0A2C7A9L3"/>
<sequence length="514" mass="53771">MLRNILTIGGWTFASRVLGFARDMLIAATLGAGPMADAFFIALRLPNLFRRLFGEGAFNAAFVPAFTGTLTLEGPKRARELAARMSTLMTLWLSLLVGLGMVFMPQVMRVLTPGLVDDPSRFGLVVELSRITFPYLVFICLTALVSGVLNAVDRFALAAGAPLLFNLFAIGALFALTPVVATPAHALAWGVALSGVAQLVLVVVACHKVGMGFPLLSFPRLTPETRAVLRRMVPGVLGASVTQLSLAIDIFIASLLPVGAISFLTYADRVAQLPLGVVGAAVGTALLPVLSRQLRGGKPLSAHRSMNRAVELSLALTLPAAAGLIALAEPIVRVLFQRGALGAEEAILVGEALRAYALGLPAFVLIKAFAPGFFARGDTAAPVKIGIAVVAVNLSLSLVLTQFIGHVGIALATSLAAWVNASLLAGLLARRGHFTADRRLRRNLWRLVLAAALMAAVVGGLMLATFPPPGTGTGPVRLAILGTLVAVGVAVYFGATQALGALQLREVLRRGRKA</sequence>
<dbReference type="GO" id="GO:0015648">
    <property type="term" value="F:lipid-linked peptidoglycan transporter activity"/>
    <property type="evidence" value="ECO:0007669"/>
    <property type="project" value="UniProtKB-UniRule"/>
</dbReference>
<comment type="similarity">
    <text evidence="9 10 11">Belongs to the MurJ/MviN family.</text>
</comment>
<dbReference type="PANTHER" id="PTHR47019">
    <property type="entry name" value="LIPID II FLIPPASE MURJ"/>
    <property type="match status" value="1"/>
</dbReference>
<evidence type="ECO:0000313" key="12">
    <source>
        <dbReference type="EMBL" id="PHK93297.1"/>
    </source>
</evidence>
<dbReference type="PANTHER" id="PTHR47019:SF1">
    <property type="entry name" value="LIPID II FLIPPASE MURJ"/>
    <property type="match status" value="1"/>
</dbReference>
<feature type="transmembrane region" description="Helical" evidence="10">
    <location>
        <begin position="131"/>
        <end position="151"/>
    </location>
</feature>
<evidence type="ECO:0000256" key="8">
    <source>
        <dbReference type="ARBA" id="ARBA00060041"/>
    </source>
</evidence>
<feature type="transmembrane region" description="Helical" evidence="10">
    <location>
        <begin position="187"/>
        <end position="216"/>
    </location>
</feature>
<keyword evidence="10 11" id="KW-0961">Cell wall biogenesis/degradation</keyword>
<feature type="transmembrane region" description="Helical" evidence="10">
    <location>
        <begin position="89"/>
        <end position="111"/>
    </location>
</feature>
<dbReference type="GO" id="GO:0008360">
    <property type="term" value="P:regulation of cell shape"/>
    <property type="evidence" value="ECO:0007669"/>
    <property type="project" value="UniProtKB-UniRule"/>
</dbReference>
<dbReference type="RefSeq" id="WP_099097150.1">
    <property type="nucleotide sequence ID" value="NZ_PDNU01000053.1"/>
</dbReference>
<evidence type="ECO:0000256" key="2">
    <source>
        <dbReference type="ARBA" id="ARBA00022475"/>
    </source>
</evidence>
<evidence type="ECO:0000256" key="3">
    <source>
        <dbReference type="ARBA" id="ARBA00022692"/>
    </source>
</evidence>
<keyword evidence="5 10" id="KW-0573">Peptidoglycan synthesis</keyword>
<feature type="transmembrane region" description="Helical" evidence="10">
    <location>
        <begin position="236"/>
        <end position="264"/>
    </location>
</feature>
<evidence type="ECO:0000313" key="13">
    <source>
        <dbReference type="Proteomes" id="UP000223527"/>
    </source>
</evidence>
<dbReference type="InterPro" id="IPR051050">
    <property type="entry name" value="Lipid_II_flippase_MurJ/MviN"/>
</dbReference>
<keyword evidence="7 10" id="KW-0472">Membrane</keyword>
<dbReference type="GO" id="GO:0009252">
    <property type="term" value="P:peptidoglycan biosynthetic process"/>
    <property type="evidence" value="ECO:0007669"/>
    <property type="project" value="UniProtKB-UniRule"/>
</dbReference>
<evidence type="ECO:0000256" key="10">
    <source>
        <dbReference type="HAMAP-Rule" id="MF_02078"/>
    </source>
</evidence>
<dbReference type="PIRSF" id="PIRSF002869">
    <property type="entry name" value="MviN"/>
    <property type="match status" value="1"/>
</dbReference>
<comment type="pathway">
    <text evidence="10">Cell wall biogenesis; peptidoglycan biosynthesis.</text>
</comment>
<comment type="caution">
    <text evidence="12">The sequence shown here is derived from an EMBL/GenBank/DDBJ whole genome shotgun (WGS) entry which is preliminary data.</text>
</comment>
<keyword evidence="2 10" id="KW-1003">Cell membrane</keyword>
<keyword evidence="4 10" id="KW-0133">Cell shape</keyword>
<evidence type="ECO:0000256" key="5">
    <source>
        <dbReference type="ARBA" id="ARBA00022984"/>
    </source>
</evidence>
<dbReference type="GO" id="GO:0071555">
    <property type="term" value="P:cell wall organization"/>
    <property type="evidence" value="ECO:0007669"/>
    <property type="project" value="UniProtKB-UniRule"/>
</dbReference>
<evidence type="ECO:0000256" key="1">
    <source>
        <dbReference type="ARBA" id="ARBA00004651"/>
    </source>
</evidence>
<keyword evidence="6 10" id="KW-1133">Transmembrane helix</keyword>
<keyword evidence="13" id="KW-1185">Reference proteome</keyword>
<dbReference type="EMBL" id="PDNU01000053">
    <property type="protein sequence ID" value="PHK93297.1"/>
    <property type="molecule type" value="Genomic_DNA"/>
</dbReference>
<accession>A0A2C7A9L3</accession>
<evidence type="ECO:0000256" key="9">
    <source>
        <dbReference type="ARBA" id="ARBA00061532"/>
    </source>
</evidence>
<dbReference type="CDD" id="cd13123">
    <property type="entry name" value="MATE_MurJ_like"/>
    <property type="match status" value="1"/>
</dbReference>
<dbReference type="PRINTS" id="PR01806">
    <property type="entry name" value="VIRFACTRMVIN"/>
</dbReference>
<feature type="transmembrane region" description="Helical" evidence="10">
    <location>
        <begin position="478"/>
        <end position="502"/>
    </location>
</feature>
<feature type="transmembrane region" description="Helical" evidence="10">
    <location>
        <begin position="444"/>
        <end position="466"/>
    </location>
</feature>
<proteinExistence type="inferred from homology"/>
<comment type="subcellular location">
    <subcellularLocation>
        <location evidence="10">Cell inner membrane</location>
        <topology evidence="10">Multi-pass membrane protein</topology>
    </subcellularLocation>
    <subcellularLocation>
        <location evidence="1">Cell membrane</location>
        <topology evidence="1">Multi-pass membrane protein</topology>
    </subcellularLocation>
</comment>
<dbReference type="NCBIfam" id="TIGR01695">
    <property type="entry name" value="murJ_mviN"/>
    <property type="match status" value="1"/>
</dbReference>
<keyword evidence="10 11" id="KW-0813">Transport</keyword>
<evidence type="ECO:0000256" key="4">
    <source>
        <dbReference type="ARBA" id="ARBA00022960"/>
    </source>
</evidence>
<evidence type="ECO:0000256" key="6">
    <source>
        <dbReference type="ARBA" id="ARBA00022989"/>
    </source>
</evidence>
<keyword evidence="10" id="KW-0997">Cell inner membrane</keyword>
<dbReference type="GO" id="GO:0005886">
    <property type="term" value="C:plasma membrane"/>
    <property type="evidence" value="ECO:0007669"/>
    <property type="project" value="UniProtKB-SubCell"/>
</dbReference>
<comment type="function">
    <text evidence="8 10 11">Involved in peptidoglycan biosynthesis. Transports lipid-linked peptidoglycan precursors from the inner to the outer leaflet of the cytoplasmic membrane.</text>
</comment>
<dbReference type="Proteomes" id="UP000223527">
    <property type="component" value="Unassembled WGS sequence"/>
</dbReference>
<dbReference type="UniPathway" id="UPA00219"/>
<dbReference type="OrthoDB" id="9816572at2"/>
<name>A0A2C7A9L3_9PROT</name>
<feature type="transmembrane region" description="Helical" evidence="10">
    <location>
        <begin position="415"/>
        <end position="432"/>
    </location>
</feature>
<feature type="transmembrane region" description="Helical" evidence="10">
    <location>
        <begin position="356"/>
        <end position="375"/>
    </location>
</feature>